<evidence type="ECO:0008006" key="5">
    <source>
        <dbReference type="Google" id="ProtNLM"/>
    </source>
</evidence>
<keyword evidence="2" id="KW-0812">Transmembrane</keyword>
<evidence type="ECO:0000256" key="1">
    <source>
        <dbReference type="SAM" id="MobiDB-lite"/>
    </source>
</evidence>
<keyword evidence="4" id="KW-1185">Reference proteome</keyword>
<keyword evidence="2" id="KW-0472">Membrane</keyword>
<sequence>MQVIVLWSVFVGSLGIEAVVAGGWLRWRQLLLRQQDQEEEELVTDHQNHRNLTKVEHLPTSLPLNGGKSAEQFPVPPKPEEVTAVIAALRPPLPEATVGVSRDSQSTEWEYKIVRASFDLFRDPQVFQGLCEEELQAGWTLLEKLDDRRVRFKRAIAWRTMLNQEGINFDPYRSHYGPATGWLNVVGAIAAVTSMVLPAYLGYVLVANTLSAKPLSPAVPTLNPTVAPVFEPSTPEPPLIP</sequence>
<gene>
    <name evidence="3" type="ORF">NG799_03190</name>
</gene>
<accession>A0ABT2MKS7</accession>
<protein>
    <recommendedName>
        <fullName evidence="5">Transmembrane protein</fullName>
    </recommendedName>
</protein>
<organism evidence="3 4">
    <name type="scientific">Laspinema palackyanum D2a</name>
    <dbReference type="NCBI Taxonomy" id="2953684"/>
    <lineage>
        <taxon>Bacteria</taxon>
        <taxon>Bacillati</taxon>
        <taxon>Cyanobacteriota</taxon>
        <taxon>Cyanophyceae</taxon>
        <taxon>Oscillatoriophycideae</taxon>
        <taxon>Oscillatoriales</taxon>
        <taxon>Laspinemataceae</taxon>
        <taxon>Laspinema</taxon>
        <taxon>Laspinema palackyanum</taxon>
    </lineage>
</organism>
<name>A0ABT2MKS7_9CYAN</name>
<proteinExistence type="predicted"/>
<reference evidence="3 4" key="1">
    <citation type="journal article" date="2022" name="Front. Microbiol.">
        <title>High genomic differentiation and limited gene flow indicate recent cryptic speciation within the genus Laspinema (cyanobacteria).</title>
        <authorList>
            <person name="Stanojkovic A."/>
            <person name="Skoupy S."/>
            <person name="Skaloud P."/>
            <person name="Dvorak P."/>
        </authorList>
    </citation>
    <scope>NUCLEOTIDE SEQUENCE [LARGE SCALE GENOMIC DNA]</scope>
    <source>
        <strain evidence="3 4">D2a</strain>
    </source>
</reference>
<feature type="compositionally biased region" description="Basic and acidic residues" evidence="1">
    <location>
        <begin position="43"/>
        <end position="57"/>
    </location>
</feature>
<dbReference type="RefSeq" id="WP_368005040.1">
    <property type="nucleotide sequence ID" value="NZ_JAMXFF010000003.1"/>
</dbReference>
<evidence type="ECO:0000313" key="3">
    <source>
        <dbReference type="EMBL" id="MCT7965337.1"/>
    </source>
</evidence>
<feature type="region of interest" description="Disordered" evidence="1">
    <location>
        <begin position="42"/>
        <end position="62"/>
    </location>
</feature>
<dbReference type="EMBL" id="JAMXFF010000003">
    <property type="protein sequence ID" value="MCT7965337.1"/>
    <property type="molecule type" value="Genomic_DNA"/>
</dbReference>
<feature type="transmembrane region" description="Helical" evidence="2">
    <location>
        <begin position="182"/>
        <end position="206"/>
    </location>
</feature>
<evidence type="ECO:0000313" key="4">
    <source>
        <dbReference type="Proteomes" id="UP001525890"/>
    </source>
</evidence>
<keyword evidence="2" id="KW-1133">Transmembrane helix</keyword>
<feature type="transmembrane region" description="Helical" evidence="2">
    <location>
        <begin position="6"/>
        <end position="25"/>
    </location>
</feature>
<dbReference type="Proteomes" id="UP001525890">
    <property type="component" value="Unassembled WGS sequence"/>
</dbReference>
<comment type="caution">
    <text evidence="3">The sequence shown here is derived from an EMBL/GenBank/DDBJ whole genome shotgun (WGS) entry which is preliminary data.</text>
</comment>
<evidence type="ECO:0000256" key="2">
    <source>
        <dbReference type="SAM" id="Phobius"/>
    </source>
</evidence>